<dbReference type="InterPro" id="IPR027417">
    <property type="entry name" value="P-loop_NTPase"/>
</dbReference>
<comment type="function">
    <text evidence="1">The terminase large subunit acts as an ATP driven molecular motor necessary for viral DNA translocation into empty capsids and as an endonuclease that cuts the viral genome at a unique and precise dsDNA sequence to initiate and to end a packaging reaction. The terminase lies at a unique vertex of the procapsid and is composed of two subunits, a small terminase subunit involved in viral DNA recognition (packaging sequence), and a large terminase subunit possessing endonucleolytic and ATPase activities. Both terminase subunits heterooligomerize and are docked on the portal protein to form the packaging machine. The terminase large subunit exhibits endonuclease activity and cleaves the viral genome concatemer. Once the DNA is packaged, the terminase detaches from the portal and gets replaced by the tail to finish maturation of the virion.</text>
</comment>
<keyword evidence="1" id="KW-0460">Magnesium</keyword>
<dbReference type="Proteomes" id="UP000307899">
    <property type="component" value="Segment"/>
</dbReference>
<dbReference type="HAMAP" id="MF_04147">
    <property type="entry name" value="TERL_T7"/>
    <property type="match status" value="1"/>
</dbReference>
<feature type="binding site" evidence="1">
    <location>
        <position position="398"/>
    </location>
    <ligand>
        <name>Mg(2+)</name>
        <dbReference type="ChEBI" id="CHEBI:18420"/>
        <label>2</label>
        <note>catalytic; for nuclease activity</note>
    </ligand>
</feature>
<reference evidence="3 4" key="1">
    <citation type="journal article" date="2019" name="Viruses">
        <title>New Bacteriophages against Emerging Lineages ST23 and ST258 of Klebsiella pneumoniae and Efficacy Assessment in Galleria mellonella Larvae.</title>
        <authorList>
            <person name="Thiry D."/>
            <person name="Passet V."/>
            <person name="Danis-Wlodarczyk K."/>
            <person name="Lood C."/>
            <person name="Wagemans J."/>
            <person name="De Sordi L."/>
            <person name="van Noort V."/>
            <person name="Dufour N."/>
            <person name="Debarbieux L."/>
            <person name="Mainil J.G."/>
            <person name="Brisse S."/>
            <person name="Lavigne R."/>
        </authorList>
    </citation>
    <scope>NUCLEOTIDE SEQUENCE [LARGE SCALE GENOMIC DNA]</scope>
</reference>
<keyword evidence="1" id="KW-1188">Viral release from host cell</keyword>
<keyword evidence="1" id="KW-0231">Viral genome packaging</keyword>
<gene>
    <name evidence="3" type="ORF">D3A56_0046</name>
</gene>
<feature type="short sequence motif" description="Walker A motif" evidence="1">
    <location>
        <begin position="59"/>
        <end position="66"/>
    </location>
</feature>
<evidence type="ECO:0000259" key="2">
    <source>
        <dbReference type="Pfam" id="PF22530"/>
    </source>
</evidence>
<feature type="binding site" evidence="1">
    <location>
        <position position="453"/>
    </location>
    <ligand>
        <name>Mg(2+)</name>
        <dbReference type="ChEBI" id="CHEBI:18420"/>
        <label>2</label>
        <note>catalytic; for nuclease activity</note>
    </ligand>
</feature>
<dbReference type="EC" id="3.1.21.-" evidence="1"/>
<evidence type="ECO:0000313" key="3">
    <source>
        <dbReference type="EMBL" id="QAU05551.1"/>
    </source>
</evidence>
<keyword evidence="1" id="KW-0255">Endonuclease</keyword>
<dbReference type="GO" id="GO:0004519">
    <property type="term" value="F:endonuclease activity"/>
    <property type="evidence" value="ECO:0007669"/>
    <property type="project" value="UniProtKB-UniRule"/>
</dbReference>
<dbReference type="GO" id="GO:0019073">
    <property type="term" value="P:viral DNA genome packaging"/>
    <property type="evidence" value="ECO:0007669"/>
    <property type="project" value="UniProtKB-UniRule"/>
</dbReference>
<dbReference type="EMBL" id="MK380015">
    <property type="protein sequence ID" value="QAU05551.1"/>
    <property type="molecule type" value="Genomic_DNA"/>
</dbReference>
<dbReference type="InterPro" id="IPR047987">
    <property type="entry name" value="Gp19-like_virus"/>
</dbReference>
<dbReference type="Pfam" id="PF22530">
    <property type="entry name" value="Terminase-T7_RNaseH-like"/>
    <property type="match status" value="1"/>
</dbReference>
<feature type="short sequence motif" description="Walker B motif" evidence="1">
    <location>
        <begin position="190"/>
        <end position="195"/>
    </location>
</feature>
<evidence type="ECO:0000256" key="1">
    <source>
        <dbReference type="HAMAP-Rule" id="MF_04147"/>
    </source>
</evidence>
<dbReference type="InterPro" id="IPR054762">
    <property type="entry name" value="Gp19_RNaseH-like"/>
</dbReference>
<name>A0A4P6DAM6_9CAUD</name>
<keyword evidence="1" id="KW-0547">Nucleotide-binding</keyword>
<keyword evidence="1" id="KW-0378">Hydrolase</keyword>
<dbReference type="GO" id="GO:0005524">
    <property type="term" value="F:ATP binding"/>
    <property type="evidence" value="ECO:0007669"/>
    <property type="project" value="UniProtKB-KW"/>
</dbReference>
<dbReference type="Gene3D" id="3.30.420.240">
    <property type="match status" value="1"/>
</dbReference>
<comment type="similarity">
    <text evidence="1">Belongs to the Teseptimavirus large terminase family.</text>
</comment>
<sequence length="618" mass="69859">MSNSQQAKNALIIAQLKGDFVAFLFVLWKALNLPEPTKCQIDMAKCLADPKNKKFILQAFRGIGKSFITCAFVVWTLWRDPQLKILIVSASKERADANSIFIKNIIDLLPFLSELKPRPGQRDSVISFDVGPAKPDHSPDLLPFLSELKPRPGQRDSVISFDVGPAKPDHSPSVKSVGITGQLTGSRADIIIADDVEIPGNSATQGAREKLWTLVQEFAALLKPLPTSRVIYLGTPQTEMTLYKELEDNRGYSTIIWPAQYPRSKEEDLYYGDRLAPMLRSEYDEDKEGLSSQPTDPVRFDSMDLQEREVEYGKAGYTLQFMLNPNLSDAEKYPLRLRDAIVCGLQMDKAPMHYQWLPNRQNRNEELPNVGMKGDEIYSFHTASSNTGAYQGKILVIDPSGRGKDETGWCVLYTLNGYIYLMDAGGTRGYEEKSLEFLAKKAKQWQVQTVVFESNFGDGMFGNVFQPVLLKHHPAQLEEIRARGMKEVRICDTLEPVLASHRLVIRDEVIRQDYQTARDADGKHALKYSLFYQMTRMSREKGAVAHDDRLDALALGVEFLRATMQQDAVKIESEVLLEFLEHHMEKPLSNVSQFKATSSNGVDIRWEDDGDDTMFIAW</sequence>
<comment type="domain">
    <text evidence="1">The ATPase region is in the N-terminus, whereas the nuclease region is in the central part. The C-terminus is involved in prohead binding.</text>
</comment>
<keyword evidence="1" id="KW-0540">Nuclease</keyword>
<proteinExistence type="inferred from homology"/>
<dbReference type="GO" id="GO:0046872">
    <property type="term" value="F:metal ion binding"/>
    <property type="evidence" value="ECO:0007669"/>
    <property type="project" value="UniProtKB-UniRule"/>
</dbReference>
<protein>
    <recommendedName>
        <fullName evidence="1">Terminase, large subunit</fullName>
    </recommendedName>
    <alternativeName>
        <fullName evidence="1">DNA-packaging protein</fullName>
    </alternativeName>
    <domain>
        <recommendedName>
            <fullName evidence="1">ATPase</fullName>
            <ecNumber evidence="1">3.6.4.-</ecNumber>
        </recommendedName>
    </domain>
    <domain>
        <recommendedName>
            <fullName evidence="1">Endonuclease</fullName>
            <ecNumber evidence="1">3.1.21.-</ecNumber>
        </recommendedName>
    </domain>
</protein>
<keyword evidence="1" id="KW-0067">ATP-binding</keyword>
<organism evidence="3 4">
    <name type="scientific">Klebsiella phage Kund-ULIP47</name>
    <dbReference type="NCBI Taxonomy" id="2307016"/>
    <lineage>
        <taxon>Viruses</taxon>
        <taxon>Duplodnaviria</taxon>
        <taxon>Heunggongvirae</taxon>
        <taxon>Uroviricota</taxon>
        <taxon>Caudoviricetes</taxon>
        <taxon>Autographivirales</taxon>
        <taxon>Autotranscriptaviridae</taxon>
        <taxon>Studiervirinae</taxon>
        <taxon>Przondovirus</taxon>
        <taxon>Przondovirus KundULIP47</taxon>
    </lineage>
</organism>
<comment type="caution">
    <text evidence="1">Lacks conserved residue(s) required for the propagation of feature annotation.</text>
</comment>
<dbReference type="EC" id="3.6.4.-" evidence="1"/>
<dbReference type="InterPro" id="IPR044271">
    <property type="entry name" value="Terminase_large_su_gp19"/>
</dbReference>
<keyword evidence="4" id="KW-1185">Reference proteome</keyword>
<evidence type="ECO:0000313" key="4">
    <source>
        <dbReference type="Proteomes" id="UP000307899"/>
    </source>
</evidence>
<comment type="cofactor">
    <cofactor evidence="1">
        <name>Mg(2+)</name>
        <dbReference type="ChEBI" id="CHEBI:18420"/>
    </cofactor>
</comment>
<dbReference type="Gene3D" id="3.40.50.300">
    <property type="entry name" value="P-loop containing nucleotide triphosphate hydrolases"/>
    <property type="match status" value="1"/>
</dbReference>
<feature type="domain" description="Terminase large subunit ribonuclease H-like" evidence="2">
    <location>
        <begin position="397"/>
        <end position="503"/>
    </location>
</feature>
<dbReference type="GO" id="GO:0016887">
    <property type="term" value="F:ATP hydrolysis activity"/>
    <property type="evidence" value="ECO:0007669"/>
    <property type="project" value="InterPro"/>
</dbReference>
<dbReference type="NCBIfam" id="NF033889">
    <property type="entry name" value="termin_lrg_T7"/>
    <property type="match status" value="2"/>
</dbReference>
<feature type="binding site" evidence="1">
    <location>
        <position position="551"/>
    </location>
    <ligand>
        <name>Mg(2+)</name>
        <dbReference type="ChEBI" id="CHEBI:18420"/>
        <label>1</label>
        <note>catalytic; for nuclease activity</note>
    </ligand>
</feature>
<keyword evidence="1" id="KW-0479">Metal-binding</keyword>
<dbReference type="GO" id="GO:0098009">
    <property type="term" value="C:viral terminase, large subunit"/>
    <property type="evidence" value="ECO:0007669"/>
    <property type="project" value="UniProtKB-UniRule"/>
</dbReference>
<dbReference type="GO" id="GO:0051276">
    <property type="term" value="P:chromosome organization"/>
    <property type="evidence" value="ECO:0007669"/>
    <property type="project" value="UniProtKB-UniRule"/>
</dbReference>
<comment type="subunit">
    <text evidence="1">Homopentamer. Interacts with the terminase small subunit; the active complex is probably heterooligomeric. Interacts with the portal protein.</text>
</comment>
<feature type="binding site" evidence="1">
    <location>
        <position position="398"/>
    </location>
    <ligand>
        <name>Mg(2+)</name>
        <dbReference type="ChEBI" id="CHEBI:18420"/>
        <label>1</label>
        <note>catalytic; for nuclease activity</note>
    </ligand>
</feature>
<accession>A0A4P6DAM6</accession>